<keyword evidence="2" id="KW-1185">Reference proteome</keyword>
<dbReference type="AlphaFoldDB" id="A0A2W7JET8"/>
<reference evidence="1 2" key="1">
    <citation type="submission" date="2018-06" db="EMBL/GenBank/DDBJ databases">
        <title>Genomic Encyclopedia of Archaeal and Bacterial Type Strains, Phase II (KMG-II): from individual species to whole genera.</title>
        <authorList>
            <person name="Goeker M."/>
        </authorList>
    </citation>
    <scope>NUCLEOTIDE SEQUENCE [LARGE SCALE GENOMIC DNA]</scope>
    <source>
        <strain evidence="1 2">DSM 24525</strain>
    </source>
</reference>
<accession>A0A2W7JET8</accession>
<evidence type="ECO:0000313" key="2">
    <source>
        <dbReference type="Proteomes" id="UP000249688"/>
    </source>
</evidence>
<gene>
    <name evidence="1" type="ORF">C8P66_101203</name>
</gene>
<dbReference type="Pfam" id="PF02620">
    <property type="entry name" value="YceD"/>
    <property type="match status" value="1"/>
</dbReference>
<dbReference type="EMBL" id="QKYU01000001">
    <property type="protein sequence ID" value="PZW50987.1"/>
    <property type="molecule type" value="Genomic_DNA"/>
</dbReference>
<dbReference type="OrthoDB" id="8443793at2"/>
<evidence type="ECO:0000313" key="1">
    <source>
        <dbReference type="EMBL" id="PZW50987.1"/>
    </source>
</evidence>
<sequence>MSIPEFHRPLPFAAVKRTPYVIELTPSEAEHAALASRLGLIELPAFTAKWELRSQADDTVAAKLTITAEVVQACVVTLEPVPQTVADTVSLRFLPPGREPSDNDPDTPDDIPCEHEVMDLGEAAVETLALLLDPYPRAEGASLPDSVTDKDLGPFGALAKLNRQG</sequence>
<comment type="caution">
    <text evidence="1">The sequence shown here is derived from an EMBL/GenBank/DDBJ whole genome shotgun (WGS) entry which is preliminary data.</text>
</comment>
<organism evidence="1 2">
    <name type="scientific">Humitalea rosea</name>
    <dbReference type="NCBI Taxonomy" id="990373"/>
    <lineage>
        <taxon>Bacteria</taxon>
        <taxon>Pseudomonadati</taxon>
        <taxon>Pseudomonadota</taxon>
        <taxon>Alphaproteobacteria</taxon>
        <taxon>Acetobacterales</taxon>
        <taxon>Roseomonadaceae</taxon>
        <taxon>Humitalea</taxon>
    </lineage>
</organism>
<dbReference type="Proteomes" id="UP000249688">
    <property type="component" value="Unassembled WGS sequence"/>
</dbReference>
<name>A0A2W7JET8_9PROT</name>
<dbReference type="InterPro" id="IPR003772">
    <property type="entry name" value="YceD"/>
</dbReference>
<proteinExistence type="predicted"/>
<protein>
    <submittedName>
        <fullName evidence="1">Uncharacterized protein DUF177 involved in 23S rRNA accumulation</fullName>
    </submittedName>
</protein>
<dbReference type="RefSeq" id="WP_111396268.1">
    <property type="nucleotide sequence ID" value="NZ_QKYU01000001.1"/>
</dbReference>